<dbReference type="PANTHER" id="PTHR38753:SF1">
    <property type="entry name" value="SLR1441 PROTEIN"/>
    <property type="match status" value="1"/>
</dbReference>
<dbReference type="OMA" id="YIERTIM"/>
<dbReference type="RefSeq" id="WP_011278952.1">
    <property type="nucleotide sequence ID" value="NZ_BHWZ01000006.1"/>
</dbReference>
<reference evidence="3 4" key="1">
    <citation type="submission" date="2015-12" db="EMBL/GenBank/DDBJ databases">
        <title>A stable core within a dynamic pangenome in Sulfolobus acidocaldarius.</title>
        <authorList>
            <person name="Anderson R."/>
            <person name="Kouris A."/>
            <person name="Seward C."/>
            <person name="Campbell K."/>
            <person name="Whitaker R."/>
        </authorList>
    </citation>
    <scope>NUCLEOTIDE SEQUENCE [LARGE SCALE GENOMIC DNA]</scope>
    <source>
        <strain evidence="1 4">GG12-C01-09</strain>
        <strain evidence="2 3">NG05B_CO5_07</strain>
    </source>
</reference>
<accession>A0A0U2YA97</accession>
<dbReference type="PaxDb" id="1435377-SUSAZ_09880"/>
<dbReference type="PANTHER" id="PTHR38753">
    <property type="entry name" value="SLR1441 PROTEIN"/>
    <property type="match status" value="1"/>
</dbReference>
<dbReference type="EMBL" id="CP013695">
    <property type="protein sequence ID" value="ALU32497.1"/>
    <property type="molecule type" value="Genomic_DNA"/>
</dbReference>
<gene>
    <name evidence="1" type="ORF">ATY89_07290</name>
    <name evidence="2" type="ORF">ATZ20_10310</name>
</gene>
<dbReference type="AlphaFoldDB" id="A0A0U2YA97"/>
<proteinExistence type="predicted"/>
<dbReference type="GeneID" id="14552676"/>
<protein>
    <submittedName>
        <fullName evidence="2">Uncharacterized protein</fullName>
    </submittedName>
</protein>
<dbReference type="SUPFAM" id="SSF52980">
    <property type="entry name" value="Restriction endonuclease-like"/>
    <property type="match status" value="1"/>
</dbReference>
<evidence type="ECO:0000313" key="1">
    <source>
        <dbReference type="EMBL" id="ALU29760.1"/>
    </source>
</evidence>
<sequence>MSSDVDIIVEKIINNPRLMDALFNRFYERVKEELIVKKIEELEKKMSELITNSNRIWESIQATQNEIKAIQEDNKKIWESIEKQREETKRIWESIQATQNEIKGIREENAKIWKAIERINISFSTFTSRSGHYIERTIMNLYKEALELHGIDSSKVTHGVIEDTEGIVHKGRKYEIDFYETNGVIYLFEIKNHADEGAIEQLEIREKILSSLHKKPIKKFLVANSIEKRIKRRAERRGITVIAGIVIE</sequence>
<evidence type="ECO:0000313" key="4">
    <source>
        <dbReference type="Proteomes" id="UP000065473"/>
    </source>
</evidence>
<dbReference type="Proteomes" id="UP000065473">
    <property type="component" value="Chromosome"/>
</dbReference>
<dbReference type="EMBL" id="CP013694">
    <property type="protein sequence ID" value="ALU29760.1"/>
    <property type="molecule type" value="Genomic_DNA"/>
</dbReference>
<dbReference type="InterPro" id="IPR011335">
    <property type="entry name" value="Restrct_endonuc-II-like"/>
</dbReference>
<name>A0A0U2YA97_9CREN</name>
<dbReference type="OrthoDB" id="43213at2157"/>
<evidence type="ECO:0000313" key="2">
    <source>
        <dbReference type="EMBL" id="ALU32497.1"/>
    </source>
</evidence>
<evidence type="ECO:0000313" key="3">
    <source>
        <dbReference type="Proteomes" id="UP000060043"/>
    </source>
</evidence>
<organism evidence="2 3">
    <name type="scientific">Sulfolobus acidocaldarius</name>
    <dbReference type="NCBI Taxonomy" id="2285"/>
    <lineage>
        <taxon>Archaea</taxon>
        <taxon>Thermoproteota</taxon>
        <taxon>Thermoprotei</taxon>
        <taxon>Sulfolobales</taxon>
        <taxon>Sulfolobaceae</taxon>
        <taxon>Sulfolobus</taxon>
    </lineage>
</organism>
<dbReference type="Proteomes" id="UP000060043">
    <property type="component" value="Chromosome"/>
</dbReference>